<reference evidence="13" key="1">
    <citation type="submission" date="2017-04" db="EMBL/GenBank/DDBJ databases">
        <authorList>
            <person name="Varghese N."/>
            <person name="Submissions S."/>
        </authorList>
    </citation>
    <scope>NUCLEOTIDE SEQUENCE [LARGE SCALE GENOMIC DNA]</scope>
    <source>
        <strain evidence="13">RKEM611</strain>
    </source>
</reference>
<keyword evidence="4" id="KW-0963">Cytoplasm</keyword>
<proteinExistence type="inferred from homology"/>
<evidence type="ECO:0000256" key="6">
    <source>
        <dbReference type="ARBA" id="ARBA00023186"/>
    </source>
</evidence>
<evidence type="ECO:0000256" key="3">
    <source>
        <dbReference type="ARBA" id="ARBA00006577"/>
    </source>
</evidence>
<dbReference type="GO" id="GO:0042026">
    <property type="term" value="P:protein refolding"/>
    <property type="evidence" value="ECO:0007669"/>
    <property type="project" value="UniProtKB-ARBA"/>
</dbReference>
<dbReference type="Proteomes" id="UP000192907">
    <property type="component" value="Unassembled WGS sequence"/>
</dbReference>
<dbReference type="InterPro" id="IPR046357">
    <property type="entry name" value="PPIase_dom_sf"/>
</dbReference>
<dbReference type="InterPro" id="IPR001179">
    <property type="entry name" value="PPIase_FKBP_dom"/>
</dbReference>
<keyword evidence="5 9" id="KW-0697">Rotamase</keyword>
<organism evidence="12 13">
    <name type="scientific">Pseudobacteriovorax antillogorgiicola</name>
    <dbReference type="NCBI Taxonomy" id="1513793"/>
    <lineage>
        <taxon>Bacteria</taxon>
        <taxon>Pseudomonadati</taxon>
        <taxon>Bdellovibrionota</taxon>
        <taxon>Oligoflexia</taxon>
        <taxon>Oligoflexales</taxon>
        <taxon>Pseudobacteriovoracaceae</taxon>
        <taxon>Pseudobacteriovorax</taxon>
    </lineage>
</organism>
<evidence type="ECO:0000259" key="11">
    <source>
        <dbReference type="PROSITE" id="PS50059"/>
    </source>
</evidence>
<dbReference type="PANTHER" id="PTHR47861">
    <property type="entry name" value="FKBP-TYPE PEPTIDYL-PROLYL CIS-TRANS ISOMERASE SLYD"/>
    <property type="match status" value="1"/>
</dbReference>
<dbReference type="RefSeq" id="WP_207912217.1">
    <property type="nucleotide sequence ID" value="NZ_SLZT01000005.1"/>
</dbReference>
<dbReference type="Gene3D" id="3.10.50.40">
    <property type="match status" value="1"/>
</dbReference>
<keyword evidence="7 9" id="KW-0413">Isomerase</keyword>
<dbReference type="GO" id="GO:0003755">
    <property type="term" value="F:peptidyl-prolyl cis-trans isomerase activity"/>
    <property type="evidence" value="ECO:0007669"/>
    <property type="project" value="UniProtKB-UniRule"/>
</dbReference>
<dbReference type="Pfam" id="PF00254">
    <property type="entry name" value="FKBP_C"/>
    <property type="match status" value="1"/>
</dbReference>
<dbReference type="STRING" id="1513793.SAMN06296036_105202"/>
<evidence type="ECO:0000256" key="2">
    <source>
        <dbReference type="ARBA" id="ARBA00004496"/>
    </source>
</evidence>
<name>A0A1Y6BI49_9BACT</name>
<evidence type="ECO:0000256" key="9">
    <source>
        <dbReference type="PROSITE-ProRule" id="PRU00277"/>
    </source>
</evidence>
<comment type="subcellular location">
    <subcellularLocation>
        <location evidence="2">Cytoplasm</location>
    </subcellularLocation>
</comment>
<dbReference type="PANTHER" id="PTHR47861:SF3">
    <property type="entry name" value="FKBP-TYPE PEPTIDYL-PROLYL CIS-TRANS ISOMERASE SLYD"/>
    <property type="match status" value="1"/>
</dbReference>
<comment type="catalytic activity">
    <reaction evidence="1 9 10">
        <text>[protein]-peptidylproline (omega=180) = [protein]-peptidylproline (omega=0)</text>
        <dbReference type="Rhea" id="RHEA:16237"/>
        <dbReference type="Rhea" id="RHEA-COMP:10747"/>
        <dbReference type="Rhea" id="RHEA-COMP:10748"/>
        <dbReference type="ChEBI" id="CHEBI:83833"/>
        <dbReference type="ChEBI" id="CHEBI:83834"/>
        <dbReference type="EC" id="5.2.1.8"/>
    </reaction>
</comment>
<evidence type="ECO:0000256" key="8">
    <source>
        <dbReference type="ARBA" id="ARBA00037071"/>
    </source>
</evidence>
<evidence type="ECO:0000256" key="10">
    <source>
        <dbReference type="RuleBase" id="RU003915"/>
    </source>
</evidence>
<dbReference type="EMBL" id="FWZT01000005">
    <property type="protein sequence ID" value="SMF12976.1"/>
    <property type="molecule type" value="Genomic_DNA"/>
</dbReference>
<feature type="domain" description="PPIase FKBP-type" evidence="11">
    <location>
        <begin position="5"/>
        <end position="105"/>
    </location>
</feature>
<sequence>MIVAGKIVSIAYQVRSEDGQVIDASSHEDPWVFTHGDGQMVKGVERALLGHEVGDKLDLVLAPEDAYGERDPDLTSYVSKTQFSQIDLLEPGTPVFTDVDDQRVLVTVKEVKEDKVLLDMNHPLAGQTLQFSVEVLSVREPSK</sequence>
<evidence type="ECO:0000256" key="7">
    <source>
        <dbReference type="ARBA" id="ARBA00023235"/>
    </source>
</evidence>
<dbReference type="EC" id="5.2.1.8" evidence="10"/>
<evidence type="ECO:0000313" key="13">
    <source>
        <dbReference type="Proteomes" id="UP000192907"/>
    </source>
</evidence>
<protein>
    <recommendedName>
        <fullName evidence="10">Peptidyl-prolyl cis-trans isomerase</fullName>
        <ecNumber evidence="10">5.2.1.8</ecNumber>
    </recommendedName>
</protein>
<dbReference type="GO" id="GO:0005737">
    <property type="term" value="C:cytoplasm"/>
    <property type="evidence" value="ECO:0007669"/>
    <property type="project" value="UniProtKB-SubCell"/>
</dbReference>
<keyword evidence="13" id="KW-1185">Reference proteome</keyword>
<dbReference type="AlphaFoldDB" id="A0A1Y6BI49"/>
<comment type="function">
    <text evidence="8">Also involved in hydrogenase metallocenter assembly, probably by participating in the nickel insertion step. This function in hydrogenase biosynthesis requires chaperone activity and the presence of the metal-binding domain, but not PPIase activity.</text>
</comment>
<dbReference type="PROSITE" id="PS50059">
    <property type="entry name" value="FKBP_PPIASE"/>
    <property type="match status" value="1"/>
</dbReference>
<comment type="similarity">
    <text evidence="3 10">Belongs to the FKBP-type PPIase family.</text>
</comment>
<evidence type="ECO:0000256" key="5">
    <source>
        <dbReference type="ARBA" id="ARBA00023110"/>
    </source>
</evidence>
<gene>
    <name evidence="12" type="ORF">SAMN06296036_105202</name>
</gene>
<evidence type="ECO:0000256" key="1">
    <source>
        <dbReference type="ARBA" id="ARBA00000971"/>
    </source>
</evidence>
<accession>A0A1Y6BI49</accession>
<evidence type="ECO:0000313" key="12">
    <source>
        <dbReference type="EMBL" id="SMF12976.1"/>
    </source>
</evidence>
<evidence type="ECO:0000256" key="4">
    <source>
        <dbReference type="ARBA" id="ARBA00022490"/>
    </source>
</evidence>
<keyword evidence="6" id="KW-0143">Chaperone</keyword>
<dbReference type="SUPFAM" id="SSF54534">
    <property type="entry name" value="FKBP-like"/>
    <property type="match status" value="1"/>
</dbReference>